<dbReference type="OrthoDB" id="9768177at2"/>
<dbReference type="InterPro" id="IPR023997">
    <property type="entry name" value="TonB-dep_OMP_SusC/RagA_CS"/>
</dbReference>
<keyword evidence="14" id="KW-1185">Reference proteome</keyword>
<reference evidence="13 14" key="1">
    <citation type="submission" date="2019-08" db="EMBL/GenBank/DDBJ databases">
        <title>Genomes of Subsaximicrobium wynnwilliamsii strains.</title>
        <authorList>
            <person name="Bowman J.P."/>
        </authorList>
    </citation>
    <scope>NUCLEOTIDE SEQUENCE [LARGE SCALE GENOMIC DNA]</scope>
    <source>
        <strain evidence="13 14">2-80-2</strain>
    </source>
</reference>
<dbReference type="InterPro" id="IPR039426">
    <property type="entry name" value="TonB-dep_rcpt-like"/>
</dbReference>
<feature type="chain" id="PRO_5023068120" evidence="10">
    <location>
        <begin position="24"/>
        <end position="1030"/>
    </location>
</feature>
<comment type="similarity">
    <text evidence="8 9">Belongs to the TonB-dependent receptor family.</text>
</comment>
<dbReference type="Gene3D" id="2.40.170.20">
    <property type="entry name" value="TonB-dependent receptor, beta-barrel domain"/>
    <property type="match status" value="1"/>
</dbReference>
<dbReference type="NCBIfam" id="TIGR04056">
    <property type="entry name" value="OMP_RagA_SusC"/>
    <property type="match status" value="1"/>
</dbReference>
<dbReference type="Gene3D" id="2.170.130.10">
    <property type="entry name" value="TonB-dependent receptor, plug domain"/>
    <property type="match status" value="1"/>
</dbReference>
<evidence type="ECO:0000256" key="10">
    <source>
        <dbReference type="SAM" id="SignalP"/>
    </source>
</evidence>
<organism evidence="13 14">
    <name type="scientific">Subsaximicrobium wynnwilliamsii</name>
    <dbReference type="NCBI Taxonomy" id="291179"/>
    <lineage>
        <taxon>Bacteria</taxon>
        <taxon>Pseudomonadati</taxon>
        <taxon>Bacteroidota</taxon>
        <taxon>Flavobacteriia</taxon>
        <taxon>Flavobacteriales</taxon>
        <taxon>Flavobacteriaceae</taxon>
        <taxon>Subsaximicrobium</taxon>
    </lineage>
</organism>
<evidence type="ECO:0000256" key="9">
    <source>
        <dbReference type="RuleBase" id="RU003357"/>
    </source>
</evidence>
<dbReference type="InterPro" id="IPR037066">
    <property type="entry name" value="Plug_dom_sf"/>
</dbReference>
<dbReference type="PROSITE" id="PS52016">
    <property type="entry name" value="TONB_DEPENDENT_REC_3"/>
    <property type="match status" value="1"/>
</dbReference>
<dbReference type="InterPro" id="IPR023996">
    <property type="entry name" value="TonB-dep_OMP_SusC/RagA"/>
</dbReference>
<comment type="caution">
    <text evidence="13">The sequence shown here is derived from an EMBL/GenBank/DDBJ whole genome shotgun (WGS) entry which is preliminary data.</text>
</comment>
<feature type="domain" description="TonB-dependent receptor-like beta-barrel" evidence="11">
    <location>
        <begin position="452"/>
        <end position="984"/>
    </location>
</feature>
<dbReference type="InterPro" id="IPR008969">
    <property type="entry name" value="CarboxyPept-like_regulatory"/>
</dbReference>
<evidence type="ECO:0000259" key="12">
    <source>
        <dbReference type="Pfam" id="PF07715"/>
    </source>
</evidence>
<dbReference type="NCBIfam" id="TIGR04057">
    <property type="entry name" value="SusC_RagA_signa"/>
    <property type="match status" value="1"/>
</dbReference>
<keyword evidence="6 8" id="KW-0472">Membrane</keyword>
<name>A0A5C6ZC91_9FLAO</name>
<accession>A0A5C6ZC91</accession>
<dbReference type="Pfam" id="PF07715">
    <property type="entry name" value="Plug"/>
    <property type="match status" value="1"/>
</dbReference>
<dbReference type="EMBL" id="VORO01000042">
    <property type="protein sequence ID" value="TXD86711.1"/>
    <property type="molecule type" value="Genomic_DNA"/>
</dbReference>
<feature type="signal peptide" evidence="10">
    <location>
        <begin position="1"/>
        <end position="23"/>
    </location>
</feature>
<dbReference type="AlphaFoldDB" id="A0A5C6ZC91"/>
<evidence type="ECO:0000256" key="1">
    <source>
        <dbReference type="ARBA" id="ARBA00004571"/>
    </source>
</evidence>
<dbReference type="SUPFAM" id="SSF49464">
    <property type="entry name" value="Carboxypeptidase regulatory domain-like"/>
    <property type="match status" value="1"/>
</dbReference>
<dbReference type="Pfam" id="PF13715">
    <property type="entry name" value="CarbopepD_reg_2"/>
    <property type="match status" value="1"/>
</dbReference>
<dbReference type="InterPro" id="IPR000531">
    <property type="entry name" value="Beta-barrel_TonB"/>
</dbReference>
<dbReference type="InterPro" id="IPR012910">
    <property type="entry name" value="Plug_dom"/>
</dbReference>
<keyword evidence="5 9" id="KW-0798">TonB box</keyword>
<feature type="domain" description="TonB-dependent receptor plug" evidence="12">
    <location>
        <begin position="114"/>
        <end position="239"/>
    </location>
</feature>
<keyword evidence="3 8" id="KW-1134">Transmembrane beta strand</keyword>
<evidence type="ECO:0000256" key="2">
    <source>
        <dbReference type="ARBA" id="ARBA00022448"/>
    </source>
</evidence>
<dbReference type="SUPFAM" id="SSF56935">
    <property type="entry name" value="Porins"/>
    <property type="match status" value="1"/>
</dbReference>
<keyword evidence="10" id="KW-0732">Signal</keyword>
<evidence type="ECO:0000256" key="7">
    <source>
        <dbReference type="ARBA" id="ARBA00023237"/>
    </source>
</evidence>
<sequence length="1030" mass="111270">MKQNLLQKVAYGFFFLLAGIMHSQTVSGIVSDNSGPLPGVNVLVKGTANGTQTNFDGEYILNNVPSDGVLVYSFVGFKTQEVNVGGRDKIDITLAEDAALLDEIVLIGYGTTTIKDATGSISTVTAEEFNGGVISSPEQLIQGKTAGVQITQSSGEPGAGVAIRIRGTSSLSADNNPLFVVDGIPLSTGGTAGGADLGGGTSSARNPLSFLNPNDIATMTVLKDASATAIYGSRGSNGVVIITTKSGQKGGGGVFELNSNTSFSRALKRFDLLEGPQYLNAITQFGGNAEALNFGSNTDWQDVILRDVFSTDNTFAYSNNYGDGYVRGSIGLFDQQGVVENSSQERLTGRVNASHRFFDDKLKVDINATLSKIDDESPYITNSAGSQGDLLGATYFANPTWPNTVEFTSGDGKLNPRQLLTYYQDLNETNRTLLNGAAEYSILSNLKAKVNLGYDKSESTRTQVISPDIDGFNNGATGNGRAALQDVNVENQLMDLTLNYTKEFKNSSLEVLLGYSYQSFQNSGRTVLGYGMNSNNLGQIATNLENAANIIEGSIGGTPFQQYGFSSAGLFINQILPTINGNVEIGAPSGVPVNTVTGNTFDFTDELQSYFTRVNYKLGDKYLFTFTLRADGSSRFGPDNQYGYFPSGAFAWQLHKEDFIPEAFSNLKLRLSYGKTGNQDALGYGNFIQRQRFGDPGIGNGGEVQFGSAGIISNEDSSLQWEETLQSNIGFDYGFFNDRLSGSIDLYHKSTTNLILQQLTAQPAINPFRFSNVDADIINKGIEFAINYDIIQQEDMNWNFGFNVAYNENEVQNFDGLIQTGEINGNGLTGAFAQLLAEGQPLYSFFLRDFAGFDENGISIYPNGDQQEFVGKSALPDIIVGINTSFSYKNWDVNAFLNGQYGQYIYNNTANAFFTAGIIGSGQNVTQNVLSSGESTANAPDVSTRFLEKGDFLRLQTASIGYRLNLEDNSFFKSVRLSITGQNLFVITPYSGLDPEVDTPSGLNNIPSFGIDYTSFPRPRTFTFGLNANF</sequence>
<evidence type="ECO:0000313" key="13">
    <source>
        <dbReference type="EMBL" id="TXD86711.1"/>
    </source>
</evidence>
<dbReference type="Proteomes" id="UP000321578">
    <property type="component" value="Unassembled WGS sequence"/>
</dbReference>
<dbReference type="GO" id="GO:0009279">
    <property type="term" value="C:cell outer membrane"/>
    <property type="evidence" value="ECO:0007669"/>
    <property type="project" value="UniProtKB-SubCell"/>
</dbReference>
<evidence type="ECO:0000259" key="11">
    <source>
        <dbReference type="Pfam" id="PF00593"/>
    </source>
</evidence>
<dbReference type="RefSeq" id="WP_147088398.1">
    <property type="nucleotide sequence ID" value="NZ_VORM01000009.1"/>
</dbReference>
<gene>
    <name evidence="13" type="ORF">ESY86_19530</name>
</gene>
<evidence type="ECO:0000256" key="6">
    <source>
        <dbReference type="ARBA" id="ARBA00023136"/>
    </source>
</evidence>
<evidence type="ECO:0000256" key="8">
    <source>
        <dbReference type="PROSITE-ProRule" id="PRU01360"/>
    </source>
</evidence>
<evidence type="ECO:0000313" key="14">
    <source>
        <dbReference type="Proteomes" id="UP000321578"/>
    </source>
</evidence>
<protein>
    <submittedName>
        <fullName evidence="13">SusC/RagA family TonB-linked outer membrane protein</fullName>
    </submittedName>
</protein>
<evidence type="ECO:0000256" key="4">
    <source>
        <dbReference type="ARBA" id="ARBA00022692"/>
    </source>
</evidence>
<comment type="subcellular location">
    <subcellularLocation>
        <location evidence="1 8">Cell outer membrane</location>
        <topology evidence="1 8">Multi-pass membrane protein</topology>
    </subcellularLocation>
</comment>
<keyword evidence="7 8" id="KW-0998">Cell outer membrane</keyword>
<keyword evidence="4 8" id="KW-0812">Transmembrane</keyword>
<keyword evidence="2 8" id="KW-0813">Transport</keyword>
<dbReference type="Pfam" id="PF00593">
    <property type="entry name" value="TonB_dep_Rec_b-barrel"/>
    <property type="match status" value="1"/>
</dbReference>
<dbReference type="InterPro" id="IPR036942">
    <property type="entry name" value="Beta-barrel_TonB_sf"/>
</dbReference>
<proteinExistence type="inferred from homology"/>
<evidence type="ECO:0000256" key="5">
    <source>
        <dbReference type="ARBA" id="ARBA00023077"/>
    </source>
</evidence>
<evidence type="ECO:0000256" key="3">
    <source>
        <dbReference type="ARBA" id="ARBA00022452"/>
    </source>
</evidence>
<dbReference type="Gene3D" id="2.60.40.1120">
    <property type="entry name" value="Carboxypeptidase-like, regulatory domain"/>
    <property type="match status" value="1"/>
</dbReference>